<evidence type="ECO:0000256" key="1">
    <source>
        <dbReference type="ARBA" id="ARBA00005147"/>
    </source>
</evidence>
<reference evidence="6 7" key="1">
    <citation type="journal article" date="2019" name="Sci. Rep.">
        <title>A high-quality genome of Eragrostis curvula grass provides insights into Poaceae evolution and supports new strategies to enhance forage quality.</title>
        <authorList>
            <person name="Carballo J."/>
            <person name="Santos B.A.C.M."/>
            <person name="Zappacosta D."/>
            <person name="Garbus I."/>
            <person name="Selva J.P."/>
            <person name="Gallo C.A."/>
            <person name="Diaz A."/>
            <person name="Albertini E."/>
            <person name="Caccamo M."/>
            <person name="Echenique V."/>
        </authorList>
    </citation>
    <scope>NUCLEOTIDE SEQUENCE [LARGE SCALE GENOMIC DNA]</scope>
    <source>
        <strain evidence="7">cv. Victoria</strain>
        <tissue evidence="6">Leaf</tissue>
    </source>
</reference>
<keyword evidence="7" id="KW-1185">Reference proteome</keyword>
<dbReference type="GO" id="GO:0071949">
    <property type="term" value="F:FAD binding"/>
    <property type="evidence" value="ECO:0007669"/>
    <property type="project" value="InterPro"/>
</dbReference>
<gene>
    <name evidence="6" type="ORF">EJB05_55924</name>
</gene>
<name>A0A5J9SHI2_9POAL</name>
<feature type="chain" id="PRO_5023879108" description="FAD-binding PCMH-type domain-containing protein" evidence="4">
    <location>
        <begin position="18"/>
        <end position="367"/>
    </location>
</feature>
<accession>A0A5J9SHI2</accession>
<dbReference type="Gene3D" id="3.30.70.2520">
    <property type="match status" value="1"/>
</dbReference>
<dbReference type="GO" id="GO:0016020">
    <property type="term" value="C:membrane"/>
    <property type="evidence" value="ECO:0007669"/>
    <property type="project" value="InterPro"/>
</dbReference>
<evidence type="ECO:0000256" key="4">
    <source>
        <dbReference type="SAM" id="SignalP"/>
    </source>
</evidence>
<sequence>GLGRLAHLAWITGAALSSVHVCSKVAVGTSLMGKGGAVHEYVVGVRIVTPAPPGSERRFAVVREIGSHDPDLNAAKVSLGVLGVISQVTLQLEPLFKRSLTFLKNDSDADLAEMVAVWGRHHEFGDISWLPAQGKVVLRKDDRVDVSTPGDSANNFLAFRPKPAADIICAREEEDVLQNQGSDNAICRASRVLSPIFKEEGFGFTNDGESFTGYPVVGYQHSIQASGACQDVLEEEEEHDGLCPWDPRVHGTFLHNPAISVALSNATAFIKDVMRLWDRNRKAFCGIDLYMGILFRYVTGSTAYLGEAEDSIVLDIAYYRSRVEGRSAVHADVFDELEQMALYKYGGRPHWGKNRNYAFNDTALATL</sequence>
<dbReference type="EMBL" id="RWGY01000814">
    <property type="protein sequence ID" value="TVT98750.1"/>
    <property type="molecule type" value="Genomic_DNA"/>
</dbReference>
<comment type="caution">
    <text evidence="6">The sequence shown here is derived from an EMBL/GenBank/DDBJ whole genome shotgun (WGS) entry which is preliminary data.</text>
</comment>
<evidence type="ECO:0000313" key="6">
    <source>
        <dbReference type="EMBL" id="TVT98750.1"/>
    </source>
</evidence>
<dbReference type="AlphaFoldDB" id="A0A5J9SHI2"/>
<dbReference type="InterPro" id="IPR050432">
    <property type="entry name" value="FAD-linked_Oxidoreductases_BP"/>
</dbReference>
<dbReference type="GO" id="GO:0019853">
    <property type="term" value="P:L-ascorbic acid biosynthetic process"/>
    <property type="evidence" value="ECO:0007669"/>
    <property type="project" value="UniProtKB-UniPathway"/>
</dbReference>
<dbReference type="Gramene" id="TVT98750">
    <property type="protein sequence ID" value="TVT98750"/>
    <property type="gene ID" value="EJB05_55924"/>
</dbReference>
<feature type="signal peptide" evidence="4">
    <location>
        <begin position="1"/>
        <end position="17"/>
    </location>
</feature>
<dbReference type="Proteomes" id="UP000324897">
    <property type="component" value="Unassembled WGS sequence"/>
</dbReference>
<comment type="similarity">
    <text evidence="2">Belongs to the oxygen-dependent FAD-linked oxidoreductase family.</text>
</comment>
<dbReference type="InterPro" id="IPR007173">
    <property type="entry name" value="ALO_C"/>
</dbReference>
<evidence type="ECO:0000259" key="5">
    <source>
        <dbReference type="PROSITE" id="PS51387"/>
    </source>
</evidence>
<dbReference type="SUPFAM" id="SSF56176">
    <property type="entry name" value="FAD-binding/transporter-associated domain-like"/>
    <property type="match status" value="1"/>
</dbReference>
<protein>
    <recommendedName>
        <fullName evidence="5">FAD-binding PCMH-type domain-containing protein</fullName>
    </recommendedName>
</protein>
<evidence type="ECO:0000313" key="7">
    <source>
        <dbReference type="Proteomes" id="UP000324897"/>
    </source>
</evidence>
<evidence type="ECO:0000256" key="2">
    <source>
        <dbReference type="ARBA" id="ARBA00005466"/>
    </source>
</evidence>
<dbReference type="GO" id="GO:0003885">
    <property type="term" value="F:D-arabinono-1,4-lactone oxidase activity"/>
    <property type="evidence" value="ECO:0007669"/>
    <property type="project" value="InterPro"/>
</dbReference>
<keyword evidence="3" id="KW-0560">Oxidoreductase</keyword>
<proteinExistence type="inferred from homology"/>
<dbReference type="Gene3D" id="3.30.465.10">
    <property type="match status" value="1"/>
</dbReference>
<keyword evidence="4" id="KW-0732">Signal</keyword>
<feature type="non-terminal residue" evidence="6">
    <location>
        <position position="1"/>
    </location>
</feature>
<feature type="domain" description="FAD-binding PCMH-type" evidence="5">
    <location>
        <begin position="1"/>
        <end position="95"/>
    </location>
</feature>
<organism evidence="6 7">
    <name type="scientific">Eragrostis curvula</name>
    <name type="common">weeping love grass</name>
    <dbReference type="NCBI Taxonomy" id="38414"/>
    <lineage>
        <taxon>Eukaryota</taxon>
        <taxon>Viridiplantae</taxon>
        <taxon>Streptophyta</taxon>
        <taxon>Embryophyta</taxon>
        <taxon>Tracheophyta</taxon>
        <taxon>Spermatophyta</taxon>
        <taxon>Magnoliopsida</taxon>
        <taxon>Liliopsida</taxon>
        <taxon>Poales</taxon>
        <taxon>Poaceae</taxon>
        <taxon>PACMAD clade</taxon>
        <taxon>Chloridoideae</taxon>
        <taxon>Eragrostideae</taxon>
        <taxon>Eragrostidinae</taxon>
        <taxon>Eragrostis</taxon>
    </lineage>
</organism>
<dbReference type="Pfam" id="PF04030">
    <property type="entry name" value="ALO"/>
    <property type="match status" value="1"/>
</dbReference>
<dbReference type="PANTHER" id="PTHR13878:SF90">
    <property type="entry name" value="L-GULONOLACTONE OXIDASE"/>
    <property type="match status" value="1"/>
</dbReference>
<comment type="pathway">
    <text evidence="1">Cofactor biosynthesis; L-ascorbate biosynthesis.</text>
</comment>
<evidence type="ECO:0000256" key="3">
    <source>
        <dbReference type="ARBA" id="ARBA00023002"/>
    </source>
</evidence>
<dbReference type="PANTHER" id="PTHR13878">
    <property type="entry name" value="GULONOLACTONE OXIDASE"/>
    <property type="match status" value="1"/>
</dbReference>
<dbReference type="InterPro" id="IPR016166">
    <property type="entry name" value="FAD-bd_PCMH"/>
</dbReference>
<dbReference type="InterPro" id="IPR016169">
    <property type="entry name" value="FAD-bd_PCMH_sub2"/>
</dbReference>
<dbReference type="UniPathway" id="UPA00132"/>
<dbReference type="InterPro" id="IPR036318">
    <property type="entry name" value="FAD-bd_PCMH-like_sf"/>
</dbReference>
<dbReference type="PROSITE" id="PS51387">
    <property type="entry name" value="FAD_PCMH"/>
    <property type="match status" value="1"/>
</dbReference>
<dbReference type="OrthoDB" id="610608at2759"/>